<proteinExistence type="predicted"/>
<reference evidence="1 2" key="1">
    <citation type="journal article" date="2016" name="Nat. Commun.">
        <title>Thousands of microbial genomes shed light on interconnected biogeochemical processes in an aquifer system.</title>
        <authorList>
            <person name="Anantharaman K."/>
            <person name="Brown C.T."/>
            <person name="Hug L.A."/>
            <person name="Sharon I."/>
            <person name="Castelle C.J."/>
            <person name="Probst A.J."/>
            <person name="Thomas B.C."/>
            <person name="Singh A."/>
            <person name="Wilkins M.J."/>
            <person name="Karaoz U."/>
            <person name="Brodie E.L."/>
            <person name="Williams K.H."/>
            <person name="Hubbard S.S."/>
            <person name="Banfield J.F."/>
        </authorList>
    </citation>
    <scope>NUCLEOTIDE SEQUENCE [LARGE SCALE GENOMIC DNA]</scope>
</reference>
<name>A0A1G2DBA0_9BACT</name>
<dbReference type="Proteomes" id="UP000178099">
    <property type="component" value="Unassembled WGS sequence"/>
</dbReference>
<comment type="caution">
    <text evidence="1">The sequence shown here is derived from an EMBL/GenBank/DDBJ whole genome shotgun (WGS) entry which is preliminary data.</text>
</comment>
<dbReference type="AlphaFoldDB" id="A0A1G2DBA0"/>
<evidence type="ECO:0000313" key="1">
    <source>
        <dbReference type="EMBL" id="OGZ10909.1"/>
    </source>
</evidence>
<gene>
    <name evidence="1" type="ORF">A3D67_01380</name>
</gene>
<dbReference type="EMBL" id="MHLN01000030">
    <property type="protein sequence ID" value="OGZ10909.1"/>
    <property type="molecule type" value="Genomic_DNA"/>
</dbReference>
<accession>A0A1G2DBA0</accession>
<organism evidence="1 2">
    <name type="scientific">Candidatus Lloydbacteria bacterium RIFCSPHIGHO2_02_FULL_51_22</name>
    <dbReference type="NCBI Taxonomy" id="1798663"/>
    <lineage>
        <taxon>Bacteria</taxon>
        <taxon>Candidatus Lloydiibacteriota</taxon>
    </lineage>
</organism>
<sequence length="139" mass="15408">MELIRACFLCGGGIEKRHESVSNWDYVCTEESCGVLHSIYFRIVERGYGAIVCAVTMRESLYVSAHVDELVRESFFKKCVVCQGTIIDGTGVGMCEREGCGVEYTRSVTRRRGHVAVLIVMKMTEGLFNALLSGDAPQN</sequence>
<evidence type="ECO:0000313" key="2">
    <source>
        <dbReference type="Proteomes" id="UP000178099"/>
    </source>
</evidence>
<protein>
    <submittedName>
        <fullName evidence="1">Uncharacterized protein</fullName>
    </submittedName>
</protein>